<accession>A0A8T3BIM1</accession>
<reference evidence="1" key="1">
    <citation type="journal article" date="2022" name="Front. Genet.">
        <title>Chromosome-Scale Assembly of the Dendrobium nobile Genome Provides Insights Into the Molecular Mechanism of the Biosynthesis of the Medicinal Active Ingredient of Dendrobium.</title>
        <authorList>
            <person name="Xu Q."/>
            <person name="Niu S.-C."/>
            <person name="Li K.-L."/>
            <person name="Zheng P.-J."/>
            <person name="Zhang X.-J."/>
            <person name="Jia Y."/>
            <person name="Liu Y."/>
            <person name="Niu Y.-X."/>
            <person name="Yu L.-H."/>
            <person name="Chen D.-F."/>
            <person name="Zhang G.-Q."/>
        </authorList>
    </citation>
    <scope>NUCLEOTIDE SEQUENCE</scope>
    <source>
        <tissue evidence="1">Leaf</tissue>
    </source>
</reference>
<name>A0A8T3BIM1_DENNO</name>
<comment type="caution">
    <text evidence="1">The sequence shown here is derived from an EMBL/GenBank/DDBJ whole genome shotgun (WGS) entry which is preliminary data.</text>
</comment>
<sequence>MHEDEFNRRNVATSDRSVAIRRLSHVLFLPYKLFSHVFPLALSFMDLYFTELVNLDTILASNLGMCLS</sequence>
<organism evidence="1 2">
    <name type="scientific">Dendrobium nobile</name>
    <name type="common">Orchid</name>
    <dbReference type="NCBI Taxonomy" id="94219"/>
    <lineage>
        <taxon>Eukaryota</taxon>
        <taxon>Viridiplantae</taxon>
        <taxon>Streptophyta</taxon>
        <taxon>Embryophyta</taxon>
        <taxon>Tracheophyta</taxon>
        <taxon>Spermatophyta</taxon>
        <taxon>Magnoliopsida</taxon>
        <taxon>Liliopsida</taxon>
        <taxon>Asparagales</taxon>
        <taxon>Orchidaceae</taxon>
        <taxon>Epidendroideae</taxon>
        <taxon>Malaxideae</taxon>
        <taxon>Dendrobiinae</taxon>
        <taxon>Dendrobium</taxon>
    </lineage>
</organism>
<protein>
    <submittedName>
        <fullName evidence="1">Uncharacterized protein</fullName>
    </submittedName>
</protein>
<evidence type="ECO:0000313" key="1">
    <source>
        <dbReference type="EMBL" id="KAI0512263.1"/>
    </source>
</evidence>
<keyword evidence="2" id="KW-1185">Reference proteome</keyword>
<dbReference type="Proteomes" id="UP000829196">
    <property type="component" value="Unassembled WGS sequence"/>
</dbReference>
<evidence type="ECO:0000313" key="2">
    <source>
        <dbReference type="Proteomes" id="UP000829196"/>
    </source>
</evidence>
<gene>
    <name evidence="1" type="ORF">KFK09_012902</name>
</gene>
<dbReference type="AlphaFoldDB" id="A0A8T3BIM1"/>
<dbReference type="EMBL" id="JAGYWB010000009">
    <property type="protein sequence ID" value="KAI0512263.1"/>
    <property type="molecule type" value="Genomic_DNA"/>
</dbReference>
<proteinExistence type="predicted"/>